<evidence type="ECO:0000313" key="10">
    <source>
        <dbReference type="Proteomes" id="UP000236753"/>
    </source>
</evidence>
<evidence type="ECO:0000256" key="3">
    <source>
        <dbReference type="ARBA" id="ARBA00022448"/>
    </source>
</evidence>
<name>A0A1H5TEK5_9PROT</name>
<dbReference type="PANTHER" id="PTHR21716">
    <property type="entry name" value="TRANSMEMBRANE PROTEIN"/>
    <property type="match status" value="1"/>
</dbReference>
<dbReference type="GO" id="GO:0005886">
    <property type="term" value="C:plasma membrane"/>
    <property type="evidence" value="ECO:0007669"/>
    <property type="project" value="UniProtKB-SubCell"/>
</dbReference>
<evidence type="ECO:0000256" key="4">
    <source>
        <dbReference type="ARBA" id="ARBA00022475"/>
    </source>
</evidence>
<feature type="transmembrane region" description="Helical" evidence="8">
    <location>
        <begin position="69"/>
        <end position="91"/>
    </location>
</feature>
<comment type="subcellular location">
    <subcellularLocation>
        <location evidence="1">Cell membrane</location>
        <topology evidence="1">Multi-pass membrane protein</topology>
    </subcellularLocation>
</comment>
<keyword evidence="5 8" id="KW-0812">Transmembrane</keyword>
<gene>
    <name evidence="9" type="ORF">SAMN05216334_104142</name>
</gene>
<feature type="transmembrane region" description="Helical" evidence="8">
    <location>
        <begin position="220"/>
        <end position="242"/>
    </location>
</feature>
<reference evidence="9 10" key="1">
    <citation type="submission" date="2016-10" db="EMBL/GenBank/DDBJ databases">
        <authorList>
            <person name="de Groot N.N."/>
        </authorList>
    </citation>
    <scope>NUCLEOTIDE SEQUENCE [LARGE SCALE GENOMIC DNA]</scope>
    <source>
        <strain evidence="9 10">Nm13</strain>
    </source>
</reference>
<evidence type="ECO:0000313" key="9">
    <source>
        <dbReference type="EMBL" id="SEF61236.1"/>
    </source>
</evidence>
<sequence length="371" mass="40058">MRNLEAPRMNTKEYILQFARLVVIAILLIGCYQILHPFIPAIVFAMVVCISTWPIYLQLRRALGGNTTLASLLMIGGMILLVIIPSALLAFSLAGNVTAIIDAVKVFMQQGSIDPPAWLKDTPFFGEQFIRYWQGLMSGGKEVGMLLTGLLEPIKNFLLNLGNVIGKSLLQMVFAAFIGFFFYRDGEALVQMLHNGVAKLLDGSLGTEPLTQIHNTVTGVVYGIFGSALAQAIAAMIGFLIAGVSGSGAFLLGSATFFLSVIPMGPALIWGGVSIWFLYEGAYGWAVFTVLWGIFVISSIDNFVRPYLISRGSNLSFLLVVLGASGGIIAYGFIGIFIGPPILAIGITLVQLWTSQPTTLPIKNTQTNHQD</sequence>
<keyword evidence="7 8" id="KW-0472">Membrane</keyword>
<comment type="similarity">
    <text evidence="2">Belongs to the autoinducer-2 exporter (AI-2E) (TC 2.A.86) family.</text>
</comment>
<dbReference type="AlphaFoldDB" id="A0A1H5TEK5"/>
<evidence type="ECO:0000256" key="5">
    <source>
        <dbReference type="ARBA" id="ARBA00022692"/>
    </source>
</evidence>
<feature type="transmembrane region" description="Helical" evidence="8">
    <location>
        <begin position="316"/>
        <end position="338"/>
    </location>
</feature>
<evidence type="ECO:0000256" key="1">
    <source>
        <dbReference type="ARBA" id="ARBA00004651"/>
    </source>
</evidence>
<evidence type="ECO:0000256" key="7">
    <source>
        <dbReference type="ARBA" id="ARBA00023136"/>
    </source>
</evidence>
<keyword evidence="6 8" id="KW-1133">Transmembrane helix</keyword>
<dbReference type="PROSITE" id="PS51257">
    <property type="entry name" value="PROKAR_LIPOPROTEIN"/>
    <property type="match status" value="1"/>
</dbReference>
<feature type="transmembrane region" description="Helical" evidence="8">
    <location>
        <begin position="249"/>
        <end position="279"/>
    </location>
</feature>
<dbReference type="PANTHER" id="PTHR21716:SF67">
    <property type="entry name" value="TRANSPORT PROTEIN YDIK-RELATED"/>
    <property type="match status" value="1"/>
</dbReference>
<dbReference type="InterPro" id="IPR002549">
    <property type="entry name" value="AI-2E-like"/>
</dbReference>
<feature type="transmembrane region" description="Helical" evidence="8">
    <location>
        <begin position="285"/>
        <end position="304"/>
    </location>
</feature>
<accession>A0A1H5TEK5</accession>
<evidence type="ECO:0000256" key="8">
    <source>
        <dbReference type="SAM" id="Phobius"/>
    </source>
</evidence>
<dbReference type="Pfam" id="PF01594">
    <property type="entry name" value="AI-2E_transport"/>
    <property type="match status" value="1"/>
</dbReference>
<dbReference type="Proteomes" id="UP000236753">
    <property type="component" value="Unassembled WGS sequence"/>
</dbReference>
<evidence type="ECO:0000256" key="6">
    <source>
        <dbReference type="ARBA" id="ARBA00022989"/>
    </source>
</evidence>
<feature type="transmembrane region" description="Helical" evidence="8">
    <location>
        <begin position="164"/>
        <end position="183"/>
    </location>
</feature>
<keyword evidence="4" id="KW-1003">Cell membrane</keyword>
<keyword evidence="3" id="KW-0813">Transport</keyword>
<organism evidence="9 10">
    <name type="scientific">Nitrosomonas ureae</name>
    <dbReference type="NCBI Taxonomy" id="44577"/>
    <lineage>
        <taxon>Bacteria</taxon>
        <taxon>Pseudomonadati</taxon>
        <taxon>Pseudomonadota</taxon>
        <taxon>Betaproteobacteria</taxon>
        <taxon>Nitrosomonadales</taxon>
        <taxon>Nitrosomonadaceae</taxon>
        <taxon>Nitrosomonas</taxon>
    </lineage>
</organism>
<evidence type="ECO:0000256" key="2">
    <source>
        <dbReference type="ARBA" id="ARBA00009773"/>
    </source>
</evidence>
<protein>
    <submittedName>
        <fullName evidence="9">Predicted PurR-regulated permease PerM</fullName>
    </submittedName>
</protein>
<dbReference type="EMBL" id="FNUX01000004">
    <property type="protein sequence ID" value="SEF61236.1"/>
    <property type="molecule type" value="Genomic_DNA"/>
</dbReference>
<feature type="transmembrane region" description="Helical" evidence="8">
    <location>
        <begin position="38"/>
        <end position="57"/>
    </location>
</feature>
<proteinExistence type="inferred from homology"/>